<proteinExistence type="predicted"/>
<name>A0A8S2UUI3_9BILA</name>
<evidence type="ECO:0000313" key="2">
    <source>
        <dbReference type="EMBL" id="CAF5227329.1"/>
    </source>
</evidence>
<comment type="caution">
    <text evidence="1">The sequence shown here is derived from an EMBL/GenBank/DDBJ whole genome shotgun (WGS) entry which is preliminary data.</text>
</comment>
<dbReference type="EMBL" id="CAJOBH010046399">
    <property type="protein sequence ID" value="CAF4356679.1"/>
    <property type="molecule type" value="Genomic_DNA"/>
</dbReference>
<dbReference type="AlphaFoldDB" id="A0A8S2UUI3"/>
<evidence type="ECO:0000313" key="3">
    <source>
        <dbReference type="Proteomes" id="UP000681967"/>
    </source>
</evidence>
<gene>
    <name evidence="1" type="ORF">BYL167_LOCUS29712</name>
    <name evidence="2" type="ORF">SMN809_LOCUS85208</name>
</gene>
<dbReference type="EMBL" id="CAJOBI010363679">
    <property type="protein sequence ID" value="CAF5227329.1"/>
    <property type="molecule type" value="Genomic_DNA"/>
</dbReference>
<sequence>MRCANGLSLEVDYCYCN</sequence>
<accession>A0A8S2UUI3</accession>
<dbReference type="Proteomes" id="UP000681967">
    <property type="component" value="Unassembled WGS sequence"/>
</dbReference>
<evidence type="ECO:0000313" key="1">
    <source>
        <dbReference type="EMBL" id="CAF4356679.1"/>
    </source>
</evidence>
<dbReference type="Proteomes" id="UP000676336">
    <property type="component" value="Unassembled WGS sequence"/>
</dbReference>
<organism evidence="1 3">
    <name type="scientific">Rotaria magnacalcarata</name>
    <dbReference type="NCBI Taxonomy" id="392030"/>
    <lineage>
        <taxon>Eukaryota</taxon>
        <taxon>Metazoa</taxon>
        <taxon>Spiralia</taxon>
        <taxon>Gnathifera</taxon>
        <taxon>Rotifera</taxon>
        <taxon>Eurotatoria</taxon>
        <taxon>Bdelloidea</taxon>
        <taxon>Philodinida</taxon>
        <taxon>Philodinidae</taxon>
        <taxon>Rotaria</taxon>
    </lineage>
</organism>
<reference evidence="1" key="1">
    <citation type="submission" date="2021-02" db="EMBL/GenBank/DDBJ databases">
        <authorList>
            <person name="Nowell W R."/>
        </authorList>
    </citation>
    <scope>NUCLEOTIDE SEQUENCE</scope>
</reference>
<protein>
    <submittedName>
        <fullName evidence="1">Uncharacterized protein</fullName>
    </submittedName>
</protein>